<evidence type="ECO:0000259" key="2">
    <source>
        <dbReference type="SMART" id="SM00867"/>
    </source>
</evidence>
<evidence type="ECO:0000256" key="1">
    <source>
        <dbReference type="SAM" id="SignalP"/>
    </source>
</evidence>
<evidence type="ECO:0000313" key="3">
    <source>
        <dbReference type="EMBL" id="VIP01667.1"/>
    </source>
</evidence>
<organism evidence="3">
    <name type="scientific">Tuwongella immobilis</name>
    <dbReference type="NCBI Taxonomy" id="692036"/>
    <lineage>
        <taxon>Bacteria</taxon>
        <taxon>Pseudomonadati</taxon>
        <taxon>Planctomycetota</taxon>
        <taxon>Planctomycetia</taxon>
        <taxon>Gemmatales</taxon>
        <taxon>Gemmataceae</taxon>
        <taxon>Tuwongella</taxon>
    </lineage>
</organism>
<evidence type="ECO:0000313" key="4">
    <source>
        <dbReference type="Proteomes" id="UP000464378"/>
    </source>
</evidence>
<protein>
    <recommendedName>
        <fullName evidence="2">Lipid/polyisoprenoid-binding YceI-like domain-containing protein</fullName>
    </recommendedName>
</protein>
<feature type="chain" id="PRO_5033879164" description="Lipid/polyisoprenoid-binding YceI-like domain-containing protein" evidence="1">
    <location>
        <begin position="24"/>
        <end position="181"/>
    </location>
</feature>
<dbReference type="PANTHER" id="PTHR34406">
    <property type="entry name" value="PROTEIN YCEI"/>
    <property type="match status" value="1"/>
</dbReference>
<dbReference type="KEGG" id="tim:GMBLW1_22930"/>
<keyword evidence="1" id="KW-0732">Signal</keyword>
<name>A0A6C2YJW4_9BACT</name>
<keyword evidence="4" id="KW-1185">Reference proteome</keyword>
<dbReference type="Proteomes" id="UP000464378">
    <property type="component" value="Chromosome"/>
</dbReference>
<dbReference type="AlphaFoldDB" id="A0A6C2YJW4"/>
<feature type="domain" description="Lipid/polyisoprenoid-binding YceI-like" evidence="2">
    <location>
        <begin position="26"/>
        <end position="180"/>
    </location>
</feature>
<dbReference type="SMART" id="SM00867">
    <property type="entry name" value="YceI"/>
    <property type="match status" value="1"/>
</dbReference>
<gene>
    <name evidence="3" type="ORF">GMBLW1_22930</name>
</gene>
<dbReference type="FunCoup" id="A0A6C2YJW4">
    <property type="interactions" value="74"/>
</dbReference>
<dbReference type="InterPro" id="IPR036761">
    <property type="entry name" value="TTHA0802/YceI-like_sf"/>
</dbReference>
<reference evidence="3" key="1">
    <citation type="submission" date="2019-04" db="EMBL/GenBank/DDBJ databases">
        <authorList>
            <consortium name="Science for Life Laboratories"/>
        </authorList>
    </citation>
    <scope>NUCLEOTIDE SEQUENCE</scope>
    <source>
        <strain evidence="3">MBLW1</strain>
    </source>
</reference>
<dbReference type="InParanoid" id="A0A6C2YJW4"/>
<dbReference type="PANTHER" id="PTHR34406:SF1">
    <property type="entry name" value="PROTEIN YCEI"/>
    <property type="match status" value="1"/>
</dbReference>
<dbReference type="EMBL" id="LR593887">
    <property type="protein sequence ID" value="VTR99089.1"/>
    <property type="molecule type" value="Genomic_DNA"/>
</dbReference>
<dbReference type="PROSITE" id="PS51257">
    <property type="entry name" value="PROKAR_LIPOPROTEIN"/>
    <property type="match status" value="1"/>
</dbReference>
<sequence>MTRILTSLAIVVVTSCFAGSALAETKYTLSSDNTKLQFVGTKPNGKHEGGFKAIAGTVTLDGDVTTAKFDVSVETESLFSDDPKLTAHLKSPDFFAIKEYPKITFVSTKVAKEGNTVQITGDLTMLGKTKSVTIPANIVMEGNTMKLASSFTIDRTEWGMTYGKGKIDDRVALTLSISASK</sequence>
<dbReference type="SUPFAM" id="SSF101874">
    <property type="entry name" value="YceI-like"/>
    <property type="match status" value="1"/>
</dbReference>
<proteinExistence type="predicted"/>
<dbReference type="EMBL" id="LR586016">
    <property type="protein sequence ID" value="VIP01667.1"/>
    <property type="molecule type" value="Genomic_DNA"/>
</dbReference>
<dbReference type="Pfam" id="PF04264">
    <property type="entry name" value="YceI"/>
    <property type="match status" value="1"/>
</dbReference>
<dbReference type="RefSeq" id="WP_162656885.1">
    <property type="nucleotide sequence ID" value="NZ_LR593887.1"/>
</dbReference>
<dbReference type="Gene3D" id="2.40.128.110">
    <property type="entry name" value="Lipid/polyisoprenoid-binding, YceI-like"/>
    <property type="match status" value="1"/>
</dbReference>
<dbReference type="InterPro" id="IPR007372">
    <property type="entry name" value="Lipid/polyisoprenoid-bd_YceI"/>
</dbReference>
<accession>A0A6C2YJW4</accession>
<feature type="signal peptide" evidence="1">
    <location>
        <begin position="1"/>
        <end position="23"/>
    </location>
</feature>